<dbReference type="AlphaFoldDB" id="A0A642C3V9"/>
<feature type="non-terminal residue" evidence="3">
    <location>
        <position position="285"/>
    </location>
</feature>
<dbReference type="Proteomes" id="UP000435985">
    <property type="component" value="Unassembled WGS sequence"/>
</dbReference>
<sequence>MRTLFFILFFVLGFCYIQARGQKPAHVIITAGQSNTDGRVPNNRLPDYIKAMAVDSTYTAGAYKYCHIAHNRTDGMFVPFWPLSHPKSKPYTWGYDAIAYYWLEQLFQEDFYVIKWAIGGTAIAAPVTTPFRGTYWSADPKWLAENTATSEKGKSLLLSLIANIDASIDQTLSKLKQGYQIDAFVWHQGESDYEHGKEYYQNLKGVVSYVRNHLTEKTGKDYSELPFIFGTVSRKNKRYNSDVEEGMRRYAKEDKNAYLIDMSEAELMGDKLHFNQVSAEYMGKQ</sequence>
<name>A0A642C3V9_BACOV</name>
<dbReference type="GO" id="GO:0016788">
    <property type="term" value="F:hydrolase activity, acting on ester bonds"/>
    <property type="evidence" value="ECO:0007669"/>
    <property type="project" value="UniProtKB-ARBA"/>
</dbReference>
<evidence type="ECO:0000313" key="4">
    <source>
        <dbReference type="Proteomes" id="UP000435985"/>
    </source>
</evidence>
<dbReference type="PANTHER" id="PTHR31988">
    <property type="entry name" value="ESTERASE, PUTATIVE (DUF303)-RELATED"/>
    <property type="match status" value="1"/>
</dbReference>
<feature type="domain" description="Sialate O-acetylesterase" evidence="2">
    <location>
        <begin position="164"/>
        <end position="284"/>
    </location>
</feature>
<evidence type="ECO:0000313" key="3">
    <source>
        <dbReference type="EMBL" id="KAA4645195.1"/>
    </source>
</evidence>
<dbReference type="InterPro" id="IPR036514">
    <property type="entry name" value="SGNH_hydro_sf"/>
</dbReference>
<reference evidence="3 4" key="1">
    <citation type="journal article" date="2019" name="Nat. Med.">
        <title>A library of human gut bacterial isolates paired with longitudinal multiomics data enables mechanistic microbiome research.</title>
        <authorList>
            <person name="Poyet M."/>
            <person name="Groussin M."/>
            <person name="Gibbons S.M."/>
            <person name="Avila-Pacheco J."/>
            <person name="Jiang X."/>
            <person name="Kearney S.M."/>
            <person name="Perrotta A.R."/>
            <person name="Berdy B."/>
            <person name="Zhao S."/>
            <person name="Lieberman T.D."/>
            <person name="Swanson P.K."/>
            <person name="Smith M."/>
            <person name="Roesemann S."/>
            <person name="Alexander J.E."/>
            <person name="Rich S.A."/>
            <person name="Livny J."/>
            <person name="Vlamakis H."/>
            <person name="Clish C."/>
            <person name="Bullock K."/>
            <person name="Deik A."/>
            <person name="Scott J."/>
            <person name="Pierce K.A."/>
            <person name="Xavier R.J."/>
            <person name="Alm E.J."/>
        </authorList>
    </citation>
    <scope>NUCLEOTIDE SEQUENCE [LARGE SCALE GENOMIC DNA]</scope>
    <source>
        <strain evidence="3 4">BIOML-A14</strain>
    </source>
</reference>
<evidence type="ECO:0000259" key="2">
    <source>
        <dbReference type="Pfam" id="PF03629"/>
    </source>
</evidence>
<protein>
    <submittedName>
        <fullName evidence="3">Sialate O-acetylesterase</fullName>
    </submittedName>
</protein>
<proteinExistence type="predicted"/>
<accession>A0A642C3V9</accession>
<dbReference type="Gene3D" id="3.40.50.1110">
    <property type="entry name" value="SGNH hydrolase"/>
    <property type="match status" value="1"/>
</dbReference>
<dbReference type="SUPFAM" id="SSF52266">
    <property type="entry name" value="SGNH hydrolase"/>
    <property type="match status" value="1"/>
</dbReference>
<dbReference type="InterPro" id="IPR052940">
    <property type="entry name" value="Carb_Esterase_6"/>
</dbReference>
<dbReference type="Pfam" id="PF03629">
    <property type="entry name" value="SASA"/>
    <property type="match status" value="1"/>
</dbReference>
<comment type="caution">
    <text evidence="3">The sequence shown here is derived from an EMBL/GenBank/DDBJ whole genome shotgun (WGS) entry which is preliminary data.</text>
</comment>
<organism evidence="3 4">
    <name type="scientific">Bacteroides ovatus</name>
    <dbReference type="NCBI Taxonomy" id="28116"/>
    <lineage>
        <taxon>Bacteria</taxon>
        <taxon>Pseudomonadati</taxon>
        <taxon>Bacteroidota</taxon>
        <taxon>Bacteroidia</taxon>
        <taxon>Bacteroidales</taxon>
        <taxon>Bacteroidaceae</taxon>
        <taxon>Bacteroides</taxon>
    </lineage>
</organism>
<dbReference type="InterPro" id="IPR005181">
    <property type="entry name" value="SASA"/>
</dbReference>
<keyword evidence="1" id="KW-0378">Hydrolase</keyword>
<dbReference type="EMBL" id="VWFO01000728">
    <property type="protein sequence ID" value="KAA4645195.1"/>
    <property type="molecule type" value="Genomic_DNA"/>
</dbReference>
<dbReference type="PANTHER" id="PTHR31988:SF19">
    <property type="entry name" value="9-O-ACETYL-N-ACETYLNEURAMINIC ACID DEACETYLASE-RELATED"/>
    <property type="match status" value="1"/>
</dbReference>
<gene>
    <name evidence="3" type="ORF">F3B98_33085</name>
</gene>
<evidence type="ECO:0000256" key="1">
    <source>
        <dbReference type="ARBA" id="ARBA00022801"/>
    </source>
</evidence>